<dbReference type="EC" id="2.7.7.19" evidence="3"/>
<dbReference type="GO" id="GO:0031499">
    <property type="term" value="C:TRAMP complex"/>
    <property type="evidence" value="ECO:0007669"/>
    <property type="project" value="TreeGrafter"/>
</dbReference>
<evidence type="ECO:0000256" key="5">
    <source>
        <dbReference type="ARBA" id="ARBA00022723"/>
    </source>
</evidence>
<feature type="compositionally biased region" description="Basic residues" evidence="7">
    <location>
        <begin position="388"/>
        <end position="403"/>
    </location>
</feature>
<feature type="domain" description="PAP-associated" evidence="8">
    <location>
        <begin position="247"/>
        <end position="295"/>
    </location>
</feature>
<feature type="compositionally biased region" description="Low complexity" evidence="7">
    <location>
        <begin position="375"/>
        <end position="387"/>
    </location>
</feature>
<dbReference type="EMBL" id="JAFNEN010000039">
    <property type="protein sequence ID" value="KAG8198497.1"/>
    <property type="molecule type" value="Genomic_DNA"/>
</dbReference>
<dbReference type="Pfam" id="PF22600">
    <property type="entry name" value="MTPAP-like_central"/>
    <property type="match status" value="1"/>
</dbReference>
<evidence type="ECO:0000256" key="4">
    <source>
        <dbReference type="ARBA" id="ARBA00022679"/>
    </source>
</evidence>
<dbReference type="Proteomes" id="UP000827092">
    <property type="component" value="Unassembled WGS sequence"/>
</dbReference>
<feature type="domain" description="Poly(A) RNA polymerase mitochondrial-like central palm" evidence="9">
    <location>
        <begin position="61"/>
        <end position="188"/>
    </location>
</feature>
<evidence type="ECO:0000256" key="7">
    <source>
        <dbReference type="SAM" id="MobiDB-lite"/>
    </source>
</evidence>
<keyword evidence="5" id="KW-0479">Metal-binding</keyword>
<name>A0AAV6VRI5_9ARAC</name>
<proteinExistence type="inferred from homology"/>
<evidence type="ECO:0000256" key="1">
    <source>
        <dbReference type="ARBA" id="ARBA00001936"/>
    </source>
</evidence>
<dbReference type="SUPFAM" id="SSF81631">
    <property type="entry name" value="PAP/OAS1 substrate-binding domain"/>
    <property type="match status" value="1"/>
</dbReference>
<dbReference type="Pfam" id="PF03828">
    <property type="entry name" value="PAP_assoc"/>
    <property type="match status" value="1"/>
</dbReference>
<comment type="cofactor">
    <cofactor evidence="1">
        <name>Mn(2+)</name>
        <dbReference type="ChEBI" id="CHEBI:29035"/>
    </cofactor>
</comment>
<dbReference type="PANTHER" id="PTHR23092:SF15">
    <property type="entry name" value="INACTIVE NON-CANONICAL POLY(A) RNA POLYMERASE PROTEIN TRF4-2-RELATED"/>
    <property type="match status" value="1"/>
</dbReference>
<dbReference type="GO" id="GO:0003729">
    <property type="term" value="F:mRNA binding"/>
    <property type="evidence" value="ECO:0007669"/>
    <property type="project" value="TreeGrafter"/>
</dbReference>
<dbReference type="Gene3D" id="1.10.1410.10">
    <property type="match status" value="1"/>
</dbReference>
<keyword evidence="4" id="KW-0808">Transferase</keyword>
<comment type="similarity">
    <text evidence="2">Belongs to the DNA polymerase type-B-like family.</text>
</comment>
<accession>A0AAV6VRI5</accession>
<dbReference type="InterPro" id="IPR045862">
    <property type="entry name" value="Trf4-like"/>
</dbReference>
<dbReference type="CDD" id="cd05402">
    <property type="entry name" value="NT_PAP_TUTase"/>
    <property type="match status" value="1"/>
</dbReference>
<sequence>MDTPNYTPDSFIPFMGRTILSQSIPRNFERRHPHTRHIACKDPVRVPWKISEAYSCGVIGLHEEITDFYEVMKPTEEEAEVRLKVVEHVTRIVHSLWPQAKVEVFGSFRTGLYLPSSDIDMVIIGEWRSVPLSTLSQALERNGVQNCDINIIASATVPIIRLLHSHSKVRVDISFNMTNGVKSAKMIKKLIKEHPALPKLVMVLKQFLVHRGLNEVYNGGMSSYCLTLLILSYLQGCHKPRCSPSLNLGTMLIEFFEHYGVNFNYEKVSIHFQNGGNYRPRGSQGGTLLCVEDPLVQGHDVAKGTYLMHLLKISFQNAYYALSKSVSESSLSGTPYNSFLSLVLKVDEEVLHNRQQMQHNAPKIIRKLNILLNNPPSESSSQSSPVPKQRKSNQFHKKKRFSN</sequence>
<keyword evidence="6" id="KW-0460">Magnesium</keyword>
<dbReference type="GO" id="GO:1990817">
    <property type="term" value="F:poly(A) RNA polymerase activity"/>
    <property type="evidence" value="ECO:0007669"/>
    <property type="project" value="UniProtKB-EC"/>
</dbReference>
<reference evidence="10 11" key="1">
    <citation type="journal article" date="2022" name="Nat. Ecol. Evol.">
        <title>A masculinizing supergene underlies an exaggerated male reproductive morph in a spider.</title>
        <authorList>
            <person name="Hendrickx F."/>
            <person name="De Corte Z."/>
            <person name="Sonet G."/>
            <person name="Van Belleghem S.M."/>
            <person name="Kostlbacher S."/>
            <person name="Vangestel C."/>
        </authorList>
    </citation>
    <scope>NUCLEOTIDE SEQUENCE [LARGE SCALE GENOMIC DNA]</scope>
    <source>
        <strain evidence="10">W744_W776</strain>
    </source>
</reference>
<dbReference type="FunFam" id="3.30.460.10:FF:000006">
    <property type="entry name" value="non-canonical poly(A) RNA polymerase PAPD5"/>
    <property type="match status" value="1"/>
</dbReference>
<dbReference type="GO" id="GO:0046872">
    <property type="term" value="F:metal ion binding"/>
    <property type="evidence" value="ECO:0007669"/>
    <property type="project" value="UniProtKB-KW"/>
</dbReference>
<dbReference type="SUPFAM" id="SSF81301">
    <property type="entry name" value="Nucleotidyltransferase"/>
    <property type="match status" value="1"/>
</dbReference>
<protein>
    <recommendedName>
        <fullName evidence="3">polynucleotide adenylyltransferase</fullName>
        <ecNumber evidence="3">2.7.7.19</ecNumber>
    </recommendedName>
</protein>
<feature type="region of interest" description="Disordered" evidence="7">
    <location>
        <begin position="374"/>
        <end position="403"/>
    </location>
</feature>
<organism evidence="10 11">
    <name type="scientific">Oedothorax gibbosus</name>
    <dbReference type="NCBI Taxonomy" id="931172"/>
    <lineage>
        <taxon>Eukaryota</taxon>
        <taxon>Metazoa</taxon>
        <taxon>Ecdysozoa</taxon>
        <taxon>Arthropoda</taxon>
        <taxon>Chelicerata</taxon>
        <taxon>Arachnida</taxon>
        <taxon>Araneae</taxon>
        <taxon>Araneomorphae</taxon>
        <taxon>Entelegynae</taxon>
        <taxon>Araneoidea</taxon>
        <taxon>Linyphiidae</taxon>
        <taxon>Erigoninae</taxon>
        <taxon>Oedothorax</taxon>
    </lineage>
</organism>
<dbReference type="GO" id="GO:0005730">
    <property type="term" value="C:nucleolus"/>
    <property type="evidence" value="ECO:0007669"/>
    <property type="project" value="TreeGrafter"/>
</dbReference>
<dbReference type="InterPro" id="IPR002058">
    <property type="entry name" value="PAP_assoc"/>
</dbReference>
<evidence type="ECO:0000259" key="8">
    <source>
        <dbReference type="Pfam" id="PF03828"/>
    </source>
</evidence>
<dbReference type="GO" id="GO:0031123">
    <property type="term" value="P:RNA 3'-end processing"/>
    <property type="evidence" value="ECO:0007669"/>
    <property type="project" value="TreeGrafter"/>
</dbReference>
<evidence type="ECO:0000313" key="10">
    <source>
        <dbReference type="EMBL" id="KAG8198497.1"/>
    </source>
</evidence>
<dbReference type="PANTHER" id="PTHR23092">
    <property type="entry name" value="POLY(A) RNA POLYMERASE"/>
    <property type="match status" value="1"/>
</dbReference>
<dbReference type="InterPro" id="IPR043519">
    <property type="entry name" value="NT_sf"/>
</dbReference>
<gene>
    <name evidence="10" type="ORF">JTE90_017363</name>
</gene>
<comment type="caution">
    <text evidence="10">The sequence shown here is derived from an EMBL/GenBank/DDBJ whole genome shotgun (WGS) entry which is preliminary data.</text>
</comment>
<dbReference type="InterPro" id="IPR054708">
    <property type="entry name" value="MTPAP-like_central"/>
</dbReference>
<keyword evidence="11" id="KW-1185">Reference proteome</keyword>
<dbReference type="GO" id="GO:0043634">
    <property type="term" value="P:polyadenylation-dependent ncRNA catabolic process"/>
    <property type="evidence" value="ECO:0007669"/>
    <property type="project" value="TreeGrafter"/>
</dbReference>
<evidence type="ECO:0000256" key="2">
    <source>
        <dbReference type="ARBA" id="ARBA00008593"/>
    </source>
</evidence>
<evidence type="ECO:0000313" key="11">
    <source>
        <dbReference type="Proteomes" id="UP000827092"/>
    </source>
</evidence>
<dbReference type="Gene3D" id="3.30.460.10">
    <property type="entry name" value="Beta Polymerase, domain 2"/>
    <property type="match status" value="1"/>
</dbReference>
<evidence type="ECO:0000256" key="3">
    <source>
        <dbReference type="ARBA" id="ARBA00012388"/>
    </source>
</evidence>
<evidence type="ECO:0000256" key="6">
    <source>
        <dbReference type="ARBA" id="ARBA00022842"/>
    </source>
</evidence>
<dbReference type="AlphaFoldDB" id="A0AAV6VRI5"/>
<evidence type="ECO:0000259" key="9">
    <source>
        <dbReference type="Pfam" id="PF22600"/>
    </source>
</evidence>